<dbReference type="GO" id="GO:0005524">
    <property type="term" value="F:ATP binding"/>
    <property type="evidence" value="ECO:0007669"/>
    <property type="project" value="UniProtKB-KW"/>
</dbReference>
<evidence type="ECO:0000313" key="6">
    <source>
        <dbReference type="EMBL" id="VAX17938.1"/>
    </source>
</evidence>
<evidence type="ECO:0000256" key="1">
    <source>
        <dbReference type="ARBA" id="ARBA00022741"/>
    </source>
</evidence>
<reference evidence="6" key="1">
    <citation type="submission" date="2018-06" db="EMBL/GenBank/DDBJ databases">
        <authorList>
            <person name="Zhirakovskaya E."/>
        </authorList>
    </citation>
    <scope>NUCLEOTIDE SEQUENCE</scope>
</reference>
<dbReference type="GO" id="GO:0005829">
    <property type="term" value="C:cytosol"/>
    <property type="evidence" value="ECO:0007669"/>
    <property type="project" value="TreeGrafter"/>
</dbReference>
<gene>
    <name evidence="6" type="ORF">MNBD_NITROSPINAE02-630</name>
</gene>
<dbReference type="InterPro" id="IPR027417">
    <property type="entry name" value="P-loop_NTPase"/>
</dbReference>
<dbReference type="GO" id="GO:0016787">
    <property type="term" value="F:hydrolase activity"/>
    <property type="evidence" value="ECO:0007669"/>
    <property type="project" value="UniProtKB-KW"/>
</dbReference>
<dbReference type="InterPro" id="IPR050079">
    <property type="entry name" value="DEAD_box_RNA_helicase"/>
</dbReference>
<dbReference type="PANTHER" id="PTHR47959">
    <property type="entry name" value="ATP-DEPENDENT RNA HELICASE RHLE-RELATED"/>
    <property type="match status" value="1"/>
</dbReference>
<keyword evidence="3 6" id="KW-0347">Helicase</keyword>
<dbReference type="CDD" id="cd18787">
    <property type="entry name" value="SF2_C_DEAD"/>
    <property type="match status" value="1"/>
</dbReference>
<evidence type="ECO:0000259" key="5">
    <source>
        <dbReference type="PROSITE" id="PS51194"/>
    </source>
</evidence>
<evidence type="ECO:0000256" key="3">
    <source>
        <dbReference type="ARBA" id="ARBA00022806"/>
    </source>
</evidence>
<keyword evidence="4" id="KW-0067">ATP-binding</keyword>
<name>A0A3B1C296_9ZZZZ</name>
<feature type="domain" description="Helicase C-terminal" evidence="5">
    <location>
        <begin position="45"/>
        <end position="186"/>
    </location>
</feature>
<dbReference type="AlphaFoldDB" id="A0A3B1C296"/>
<keyword evidence="2 6" id="KW-0378">Hydrolase</keyword>
<keyword evidence="1" id="KW-0547">Nucleotide-binding</keyword>
<dbReference type="GO" id="GO:0003724">
    <property type="term" value="F:RNA helicase activity"/>
    <property type="evidence" value="ECO:0007669"/>
    <property type="project" value="UniProtKB-EC"/>
</dbReference>
<dbReference type="Gene3D" id="3.40.50.300">
    <property type="entry name" value="P-loop containing nucleotide triphosphate hydrolases"/>
    <property type="match status" value="1"/>
</dbReference>
<dbReference type="EMBL" id="UOGE01000028">
    <property type="protein sequence ID" value="VAX17938.1"/>
    <property type="molecule type" value="Genomic_DNA"/>
</dbReference>
<evidence type="ECO:0000256" key="4">
    <source>
        <dbReference type="ARBA" id="ARBA00022840"/>
    </source>
</evidence>
<evidence type="ECO:0000256" key="2">
    <source>
        <dbReference type="ARBA" id="ARBA00022801"/>
    </source>
</evidence>
<protein>
    <submittedName>
        <fullName evidence="6">DEAD-box ATP-dependent RNA helicase DeaD (= CshA)</fullName>
        <ecNumber evidence="6">3.6.4.13</ecNumber>
    </submittedName>
</protein>
<feature type="non-terminal residue" evidence="6">
    <location>
        <position position="1"/>
    </location>
</feature>
<organism evidence="6">
    <name type="scientific">hydrothermal vent metagenome</name>
    <dbReference type="NCBI Taxonomy" id="652676"/>
    <lineage>
        <taxon>unclassified sequences</taxon>
        <taxon>metagenomes</taxon>
        <taxon>ecological metagenomes</taxon>
    </lineage>
</organism>
<dbReference type="PROSITE" id="PS51194">
    <property type="entry name" value="HELICASE_CTER"/>
    <property type="match status" value="1"/>
</dbReference>
<proteinExistence type="predicted"/>
<dbReference type="SUPFAM" id="SSF52540">
    <property type="entry name" value="P-loop containing nucleoside triphosphate hydrolases"/>
    <property type="match status" value="1"/>
</dbReference>
<sequence>ATSEDKVFQIAFNHMVNPKIVRIKQSEAEKAKIKEMFHMVHPSERMDALFEAIRHESEGQTLVFCRTKREVDSVAERLLSKGLSVEAIHGDFRQVRRDKVMKNYKDGKTEILVATDVAARGIHVENITTVINYSLPDDPTVYVHRIGRTGRVGKTGVAISLYTIDQKYTLNDYRTRASAAFQAGAY</sequence>
<dbReference type="InterPro" id="IPR001650">
    <property type="entry name" value="Helicase_C-like"/>
</dbReference>
<dbReference type="Pfam" id="PF00271">
    <property type="entry name" value="Helicase_C"/>
    <property type="match status" value="1"/>
</dbReference>
<accession>A0A3B1C296</accession>
<dbReference type="SMART" id="SM00490">
    <property type="entry name" value="HELICc"/>
    <property type="match status" value="1"/>
</dbReference>
<dbReference type="EC" id="3.6.4.13" evidence="6"/>
<dbReference type="PANTHER" id="PTHR47959:SF1">
    <property type="entry name" value="ATP-DEPENDENT RNA HELICASE DBPA"/>
    <property type="match status" value="1"/>
</dbReference>